<dbReference type="AlphaFoldDB" id="A0ABD2X1B5"/>
<name>A0ABD2X1B5_9HYME</name>
<reference evidence="1 2" key="1">
    <citation type="journal article" date="2024" name="bioRxiv">
        <title>A reference genome for Trichogramma kaykai: A tiny desert-dwelling parasitoid wasp with competing sex-ratio distorters.</title>
        <authorList>
            <person name="Culotta J."/>
            <person name="Lindsey A.R."/>
        </authorList>
    </citation>
    <scope>NUCLEOTIDE SEQUENCE [LARGE SCALE GENOMIC DNA]</scope>
    <source>
        <strain evidence="1 2">KSX58</strain>
    </source>
</reference>
<dbReference type="Proteomes" id="UP001627154">
    <property type="component" value="Unassembled WGS sequence"/>
</dbReference>
<comment type="caution">
    <text evidence="1">The sequence shown here is derived from an EMBL/GenBank/DDBJ whole genome shotgun (WGS) entry which is preliminary data.</text>
</comment>
<protein>
    <submittedName>
        <fullName evidence="1">Uncharacterized protein</fullName>
    </submittedName>
</protein>
<proteinExistence type="predicted"/>
<keyword evidence="2" id="KW-1185">Reference proteome</keyword>
<evidence type="ECO:0000313" key="2">
    <source>
        <dbReference type="Proteomes" id="UP001627154"/>
    </source>
</evidence>
<evidence type="ECO:0000313" key="1">
    <source>
        <dbReference type="EMBL" id="KAL3398884.1"/>
    </source>
</evidence>
<gene>
    <name evidence="1" type="ORF">TKK_007981</name>
</gene>
<dbReference type="EMBL" id="JBJJXI010000059">
    <property type="protein sequence ID" value="KAL3398884.1"/>
    <property type="molecule type" value="Genomic_DNA"/>
</dbReference>
<organism evidence="1 2">
    <name type="scientific">Trichogramma kaykai</name>
    <dbReference type="NCBI Taxonomy" id="54128"/>
    <lineage>
        <taxon>Eukaryota</taxon>
        <taxon>Metazoa</taxon>
        <taxon>Ecdysozoa</taxon>
        <taxon>Arthropoda</taxon>
        <taxon>Hexapoda</taxon>
        <taxon>Insecta</taxon>
        <taxon>Pterygota</taxon>
        <taxon>Neoptera</taxon>
        <taxon>Endopterygota</taxon>
        <taxon>Hymenoptera</taxon>
        <taxon>Apocrita</taxon>
        <taxon>Proctotrupomorpha</taxon>
        <taxon>Chalcidoidea</taxon>
        <taxon>Trichogrammatidae</taxon>
        <taxon>Trichogramma</taxon>
    </lineage>
</organism>
<sequence>MLPNICLDYFKTKCREIPDHGEVVLVSPTKLELYLTAQDGVKDEVNTSTTYCSGIVGTVDALAQLRLQLSALSCRADGERPADPQPVLPG</sequence>
<accession>A0ABD2X1B5</accession>